<dbReference type="STRING" id="94869.SAMN04488529_104142"/>
<evidence type="ECO:0000313" key="20">
    <source>
        <dbReference type="Proteomes" id="UP000198597"/>
    </source>
</evidence>
<dbReference type="SUPFAM" id="SSF53927">
    <property type="entry name" value="Cytidine deaminase-like"/>
    <property type="match status" value="1"/>
</dbReference>
<evidence type="ECO:0000256" key="9">
    <source>
        <dbReference type="ARBA" id="ARBA00022857"/>
    </source>
</evidence>
<dbReference type="Proteomes" id="UP000198597">
    <property type="component" value="Unassembled WGS sequence"/>
</dbReference>
<evidence type="ECO:0000313" key="19">
    <source>
        <dbReference type="EMBL" id="SDP36155.1"/>
    </source>
</evidence>
<evidence type="ECO:0000256" key="7">
    <source>
        <dbReference type="ARBA" id="ARBA00022801"/>
    </source>
</evidence>
<keyword evidence="8 14" id="KW-0862">Zinc</keyword>
<evidence type="ECO:0000259" key="18">
    <source>
        <dbReference type="PROSITE" id="PS51747"/>
    </source>
</evidence>
<proteinExistence type="inferred from homology"/>
<dbReference type="CDD" id="cd01284">
    <property type="entry name" value="Riboflavin_deaminase-reductase"/>
    <property type="match status" value="1"/>
</dbReference>
<dbReference type="FunFam" id="3.40.140.10:FF:000025">
    <property type="entry name" value="Riboflavin biosynthesis protein RibD"/>
    <property type="match status" value="1"/>
</dbReference>
<feature type="binding site" evidence="17">
    <location>
        <position position="83"/>
    </location>
    <ligand>
        <name>Zn(2+)</name>
        <dbReference type="ChEBI" id="CHEBI:29105"/>
        <note>catalytic</note>
    </ligand>
</feature>
<dbReference type="InterPro" id="IPR004794">
    <property type="entry name" value="Eubact_RibD"/>
</dbReference>
<protein>
    <recommendedName>
        <fullName evidence="14">Riboflavin biosynthesis protein RibD</fullName>
    </recommendedName>
    <domain>
        <recommendedName>
            <fullName evidence="14">Diaminohydroxyphosphoribosylaminopyrimidine deaminase</fullName>
            <shortName evidence="14">DRAP deaminase</shortName>
            <ecNumber evidence="14">3.5.4.26</ecNumber>
        </recommendedName>
        <alternativeName>
            <fullName evidence="14">Riboflavin-specific deaminase</fullName>
        </alternativeName>
    </domain>
    <domain>
        <recommendedName>
            <fullName evidence="14">5-amino-6-(5-phosphoribosylamino)uracil reductase</fullName>
            <ecNumber evidence="14">1.1.1.193</ecNumber>
        </recommendedName>
        <alternativeName>
            <fullName evidence="14">HTP reductase</fullName>
        </alternativeName>
    </domain>
</protein>
<comment type="function">
    <text evidence="1 14">Converts 2,5-diamino-6-(ribosylamino)-4(3h)-pyrimidinone 5'-phosphate into 5-amino-6-(ribosylamino)-2,4(1h,3h)-pyrimidinedione 5'-phosphate.</text>
</comment>
<feature type="binding site" evidence="16">
    <location>
        <position position="183"/>
    </location>
    <ligand>
        <name>substrate</name>
    </ligand>
</feature>
<comment type="pathway">
    <text evidence="3 14">Cofactor biosynthesis; riboflavin biosynthesis; 5-amino-6-(D-ribitylamino)uracil from GTP: step 3/4.</text>
</comment>
<gene>
    <name evidence="19" type="ORF">SAMN04488529_104142</name>
</gene>
<dbReference type="NCBIfam" id="TIGR00326">
    <property type="entry name" value="eubact_ribD"/>
    <property type="match status" value="1"/>
</dbReference>
<dbReference type="PROSITE" id="PS51747">
    <property type="entry name" value="CYT_DCMP_DEAMINASES_2"/>
    <property type="match status" value="1"/>
</dbReference>
<dbReference type="EC" id="3.5.4.26" evidence="14"/>
<dbReference type="OrthoDB" id="9800865at2"/>
<dbReference type="AlphaFoldDB" id="A0A1H0S3F7"/>
<evidence type="ECO:0000256" key="8">
    <source>
        <dbReference type="ARBA" id="ARBA00022833"/>
    </source>
</evidence>
<evidence type="ECO:0000256" key="16">
    <source>
        <dbReference type="PIRSR" id="PIRSR006769-2"/>
    </source>
</evidence>
<dbReference type="GO" id="GO:0009231">
    <property type="term" value="P:riboflavin biosynthetic process"/>
    <property type="evidence" value="ECO:0007669"/>
    <property type="project" value="UniProtKB-UniPathway"/>
</dbReference>
<feature type="binding site" evidence="16">
    <location>
        <position position="292"/>
    </location>
    <ligand>
        <name>substrate</name>
    </ligand>
</feature>
<keyword evidence="14" id="KW-0686">Riboflavin biosynthesis</keyword>
<feature type="domain" description="CMP/dCMP-type deaminase" evidence="18">
    <location>
        <begin position="1"/>
        <end position="122"/>
    </location>
</feature>
<dbReference type="PIRSF" id="PIRSF006769">
    <property type="entry name" value="RibD"/>
    <property type="match status" value="1"/>
</dbReference>
<evidence type="ECO:0000256" key="17">
    <source>
        <dbReference type="PIRSR" id="PIRSR006769-3"/>
    </source>
</evidence>
<dbReference type="Gene3D" id="3.40.140.10">
    <property type="entry name" value="Cytidine Deaminase, domain 2"/>
    <property type="match status" value="1"/>
</dbReference>
<dbReference type="SUPFAM" id="SSF53597">
    <property type="entry name" value="Dihydrofolate reductase-like"/>
    <property type="match status" value="1"/>
</dbReference>
<dbReference type="Gene3D" id="3.40.430.10">
    <property type="entry name" value="Dihydrofolate Reductase, subunit A"/>
    <property type="match status" value="1"/>
</dbReference>
<evidence type="ECO:0000256" key="3">
    <source>
        <dbReference type="ARBA" id="ARBA00004910"/>
    </source>
</evidence>
<sequence>MDENYMKLALELAKNGMGKVNPNPMVGAIIVKNGKVIGEGYHEAFGKAHAEVNAFNSLIEDAAGATIYVTLEPCSHYGKTPPCVDKIIENKISRVIVGAFDPNPVVSGKGVKKLRDVGIEVITGVLEDECTKINEVFMKYIVSKKPFVILKSAMSLDGKIATSKGESKWITGEKSRVEVHKLRNEVSAIMVGVNTIINDNPQLTCRLENGRNPIRIVVDSTLRIPIESKVISDIDEAKTIIATTDKGSSDKILELTNTGVTVLIIKSKNGRVDLQELMIKLGNLNIDSILLEGGGILNFSALDQGIVDKIQIYISPKIIGGEKSKTPVGGNGIEILKDAFKIQGLTSRSVGEDILIEGYIKKG</sequence>
<dbReference type="InterPro" id="IPR002125">
    <property type="entry name" value="CMP_dCMP_dom"/>
</dbReference>
<dbReference type="EMBL" id="FNJM01000004">
    <property type="protein sequence ID" value="SDP36155.1"/>
    <property type="molecule type" value="Genomic_DNA"/>
</dbReference>
<dbReference type="GO" id="GO:0046872">
    <property type="term" value="F:metal ion binding"/>
    <property type="evidence" value="ECO:0007669"/>
    <property type="project" value="UniProtKB-KW"/>
</dbReference>
<feature type="binding site" evidence="16">
    <location>
        <position position="199"/>
    </location>
    <ligand>
        <name>NADP(+)</name>
        <dbReference type="ChEBI" id="CHEBI:58349"/>
    </ligand>
</feature>
<comment type="pathway">
    <text evidence="2 14">Cofactor biosynthesis; riboflavin biosynthesis; 5-amino-6-(D-ribitylamino)uracil from GTP: step 2/4.</text>
</comment>
<keyword evidence="11" id="KW-0511">Multifunctional enzyme</keyword>
<comment type="catalytic activity">
    <reaction evidence="12 14">
        <text>5-amino-6-(5-phospho-D-ribitylamino)uracil + NADP(+) = 5-amino-6-(5-phospho-D-ribosylamino)uracil + NADPH + H(+)</text>
        <dbReference type="Rhea" id="RHEA:17845"/>
        <dbReference type="ChEBI" id="CHEBI:15378"/>
        <dbReference type="ChEBI" id="CHEBI:57783"/>
        <dbReference type="ChEBI" id="CHEBI:58349"/>
        <dbReference type="ChEBI" id="CHEBI:58421"/>
        <dbReference type="ChEBI" id="CHEBI:58453"/>
        <dbReference type="EC" id="1.1.1.193"/>
    </reaction>
</comment>
<feature type="binding site" evidence="17">
    <location>
        <position position="74"/>
    </location>
    <ligand>
        <name>Zn(2+)</name>
        <dbReference type="ChEBI" id="CHEBI:29105"/>
        <note>catalytic</note>
    </ligand>
</feature>
<dbReference type="PANTHER" id="PTHR38011:SF7">
    <property type="entry name" value="2,5-DIAMINO-6-RIBOSYLAMINO-4(3H)-PYRIMIDINONE 5'-PHOSPHATE REDUCTASE"/>
    <property type="match status" value="1"/>
</dbReference>
<feature type="binding site" evidence="16">
    <location>
        <position position="203"/>
    </location>
    <ligand>
        <name>substrate</name>
    </ligand>
</feature>
<dbReference type="InterPro" id="IPR002734">
    <property type="entry name" value="RibDG_C"/>
</dbReference>
<dbReference type="Pfam" id="PF01872">
    <property type="entry name" value="RibD_C"/>
    <property type="match status" value="1"/>
</dbReference>
<reference evidence="19" key="1">
    <citation type="submission" date="2016-10" db="EMBL/GenBank/DDBJ databases">
        <authorList>
            <person name="de Groot N.N."/>
        </authorList>
    </citation>
    <scope>NUCLEOTIDE SEQUENCE [LARGE SCALE GENOMIC DNA]</scope>
    <source>
        <strain evidence="19">DSM 12272</strain>
    </source>
</reference>
<keyword evidence="10 14" id="KW-0560">Oxidoreductase</keyword>
<feature type="binding site" evidence="16">
    <location>
        <position position="167"/>
    </location>
    <ligand>
        <name>substrate</name>
    </ligand>
</feature>
<evidence type="ECO:0000256" key="11">
    <source>
        <dbReference type="ARBA" id="ARBA00023268"/>
    </source>
</evidence>
<dbReference type="UniPathway" id="UPA00275">
    <property type="reaction ID" value="UER00401"/>
</dbReference>
<evidence type="ECO:0000256" key="14">
    <source>
        <dbReference type="PIRNR" id="PIRNR006769"/>
    </source>
</evidence>
<feature type="binding site" evidence="16">
    <location>
        <position position="195"/>
    </location>
    <ligand>
        <name>NADP(+)</name>
        <dbReference type="ChEBI" id="CHEBI:58349"/>
    </ligand>
</feature>
<feature type="binding site" evidence="16">
    <location>
        <position position="169"/>
    </location>
    <ligand>
        <name>NADP(+)</name>
        <dbReference type="ChEBI" id="CHEBI:58349"/>
    </ligand>
</feature>
<comment type="similarity">
    <text evidence="5 14">In the C-terminal section; belongs to the HTP reductase family.</text>
</comment>
<evidence type="ECO:0000256" key="1">
    <source>
        <dbReference type="ARBA" id="ARBA00002151"/>
    </source>
</evidence>
<feature type="binding site" evidence="17">
    <location>
        <position position="49"/>
    </location>
    <ligand>
        <name>Zn(2+)</name>
        <dbReference type="ChEBI" id="CHEBI:29105"/>
        <note>catalytic</note>
    </ligand>
</feature>
<dbReference type="InterPro" id="IPR050765">
    <property type="entry name" value="Riboflavin_Biosynth_HTPR"/>
</dbReference>
<dbReference type="GO" id="GO:0008835">
    <property type="term" value="F:diaminohydroxyphosphoribosylaminopyrimidine deaminase activity"/>
    <property type="evidence" value="ECO:0007669"/>
    <property type="project" value="UniProtKB-EC"/>
</dbReference>
<keyword evidence="9 14" id="KW-0521">NADP</keyword>
<evidence type="ECO:0000256" key="10">
    <source>
        <dbReference type="ARBA" id="ARBA00023002"/>
    </source>
</evidence>
<dbReference type="InterPro" id="IPR016193">
    <property type="entry name" value="Cytidine_deaminase-like"/>
</dbReference>
<dbReference type="EC" id="1.1.1.193" evidence="14"/>
<dbReference type="InterPro" id="IPR011549">
    <property type="entry name" value="RibD_C"/>
</dbReference>
<feature type="binding site" evidence="16">
    <location>
        <position position="206"/>
    </location>
    <ligand>
        <name>substrate</name>
    </ligand>
</feature>
<feature type="active site" description="Proton donor" evidence="15">
    <location>
        <position position="51"/>
    </location>
</feature>
<organism evidence="19 20">
    <name type="scientific">Clostridium gasigenes</name>
    <dbReference type="NCBI Taxonomy" id="94869"/>
    <lineage>
        <taxon>Bacteria</taxon>
        <taxon>Bacillati</taxon>
        <taxon>Bacillota</taxon>
        <taxon>Clostridia</taxon>
        <taxon>Eubacteriales</taxon>
        <taxon>Clostridiaceae</taxon>
        <taxon>Clostridium</taxon>
    </lineage>
</organism>
<comment type="catalytic activity">
    <reaction evidence="13 14">
        <text>2,5-diamino-6-hydroxy-4-(5-phosphoribosylamino)-pyrimidine + H2O + H(+) = 5-amino-6-(5-phospho-D-ribosylamino)uracil + NH4(+)</text>
        <dbReference type="Rhea" id="RHEA:21868"/>
        <dbReference type="ChEBI" id="CHEBI:15377"/>
        <dbReference type="ChEBI" id="CHEBI:15378"/>
        <dbReference type="ChEBI" id="CHEBI:28938"/>
        <dbReference type="ChEBI" id="CHEBI:58453"/>
        <dbReference type="ChEBI" id="CHEBI:58614"/>
        <dbReference type="EC" id="3.5.4.26"/>
    </reaction>
</comment>
<feature type="binding site" evidence="16">
    <location>
        <begin position="294"/>
        <end position="300"/>
    </location>
    <ligand>
        <name>NADP(+)</name>
        <dbReference type="ChEBI" id="CHEBI:58349"/>
    </ligand>
</feature>
<dbReference type="NCBIfam" id="TIGR00227">
    <property type="entry name" value="ribD_Cterm"/>
    <property type="match status" value="1"/>
</dbReference>
<keyword evidence="20" id="KW-1185">Reference proteome</keyword>
<dbReference type="GO" id="GO:0050661">
    <property type="term" value="F:NADP binding"/>
    <property type="evidence" value="ECO:0007669"/>
    <property type="project" value="InterPro"/>
</dbReference>
<dbReference type="PANTHER" id="PTHR38011">
    <property type="entry name" value="DIHYDROFOLATE REDUCTASE FAMILY PROTEIN (AFU_ORTHOLOGUE AFUA_8G06820)"/>
    <property type="match status" value="1"/>
</dbReference>
<evidence type="ECO:0000256" key="12">
    <source>
        <dbReference type="ARBA" id="ARBA00049861"/>
    </source>
</evidence>
<evidence type="ECO:0000256" key="4">
    <source>
        <dbReference type="ARBA" id="ARBA00005259"/>
    </source>
</evidence>
<evidence type="ECO:0000256" key="5">
    <source>
        <dbReference type="ARBA" id="ARBA00007417"/>
    </source>
</evidence>
<dbReference type="GO" id="GO:0008703">
    <property type="term" value="F:5-amino-6-(5-phosphoribosylamino)uracil reductase activity"/>
    <property type="evidence" value="ECO:0007669"/>
    <property type="project" value="UniProtKB-EC"/>
</dbReference>
<comment type="cofactor">
    <cofactor evidence="14 17">
        <name>Zn(2+)</name>
        <dbReference type="ChEBI" id="CHEBI:29105"/>
    </cofactor>
    <text evidence="14 17">Binds 1 zinc ion.</text>
</comment>
<comment type="similarity">
    <text evidence="4 14">In the N-terminal section; belongs to the cytidine and deoxycytidylate deaminase family.</text>
</comment>
<dbReference type="RefSeq" id="WP_089968669.1">
    <property type="nucleotide sequence ID" value="NZ_FNJM01000004.1"/>
</dbReference>
<dbReference type="InterPro" id="IPR024072">
    <property type="entry name" value="DHFR-like_dom_sf"/>
</dbReference>
<keyword evidence="7 14" id="KW-0378">Hydrolase</keyword>
<evidence type="ECO:0000256" key="15">
    <source>
        <dbReference type="PIRSR" id="PIRSR006769-1"/>
    </source>
</evidence>
<name>A0A1H0S3F7_9CLOT</name>
<keyword evidence="6 14" id="KW-0479">Metal-binding</keyword>
<feature type="binding site" evidence="16">
    <location>
        <position position="220"/>
    </location>
    <ligand>
        <name>NADP(+)</name>
        <dbReference type="ChEBI" id="CHEBI:58349"/>
    </ligand>
</feature>
<evidence type="ECO:0000256" key="6">
    <source>
        <dbReference type="ARBA" id="ARBA00022723"/>
    </source>
</evidence>
<evidence type="ECO:0000256" key="2">
    <source>
        <dbReference type="ARBA" id="ARBA00004882"/>
    </source>
</evidence>
<feature type="binding site" evidence="16">
    <location>
        <position position="153"/>
    </location>
    <ligand>
        <name>NADP(+)</name>
        <dbReference type="ChEBI" id="CHEBI:58349"/>
    </ligand>
</feature>
<dbReference type="Pfam" id="PF00383">
    <property type="entry name" value="dCMP_cyt_deam_1"/>
    <property type="match status" value="1"/>
</dbReference>
<accession>A0A1H0S3F7</accession>
<evidence type="ECO:0000256" key="13">
    <source>
        <dbReference type="ARBA" id="ARBA00049886"/>
    </source>
</evidence>